<name>A0AAV4PAG0_9ARAC</name>
<comment type="caution">
    <text evidence="1">The sequence shown here is derived from an EMBL/GenBank/DDBJ whole genome shotgun (WGS) entry which is preliminary data.</text>
</comment>
<proteinExistence type="predicted"/>
<keyword evidence="2" id="KW-1185">Reference proteome</keyword>
<evidence type="ECO:0000313" key="1">
    <source>
        <dbReference type="EMBL" id="GIX92988.1"/>
    </source>
</evidence>
<gene>
    <name evidence="1" type="ORF">CDAR_595231</name>
</gene>
<accession>A0AAV4PAG0</accession>
<evidence type="ECO:0000313" key="2">
    <source>
        <dbReference type="Proteomes" id="UP001054837"/>
    </source>
</evidence>
<dbReference type="AlphaFoldDB" id="A0AAV4PAG0"/>
<dbReference type="EMBL" id="BPLQ01002442">
    <property type="protein sequence ID" value="GIX92988.1"/>
    <property type="molecule type" value="Genomic_DNA"/>
</dbReference>
<sequence length="84" mass="9422">MPRVLAFYSLNISSNLLANIPTISKCLFEERLFALRRHLIMMLRENGIKERENWGPFIRDNPLSKTAGLATQSAGLANDGALPH</sequence>
<dbReference type="Proteomes" id="UP001054837">
    <property type="component" value="Unassembled WGS sequence"/>
</dbReference>
<reference evidence="1 2" key="1">
    <citation type="submission" date="2021-06" db="EMBL/GenBank/DDBJ databases">
        <title>Caerostris darwini draft genome.</title>
        <authorList>
            <person name="Kono N."/>
            <person name="Arakawa K."/>
        </authorList>
    </citation>
    <scope>NUCLEOTIDE SEQUENCE [LARGE SCALE GENOMIC DNA]</scope>
</reference>
<organism evidence="1 2">
    <name type="scientific">Caerostris darwini</name>
    <dbReference type="NCBI Taxonomy" id="1538125"/>
    <lineage>
        <taxon>Eukaryota</taxon>
        <taxon>Metazoa</taxon>
        <taxon>Ecdysozoa</taxon>
        <taxon>Arthropoda</taxon>
        <taxon>Chelicerata</taxon>
        <taxon>Arachnida</taxon>
        <taxon>Araneae</taxon>
        <taxon>Araneomorphae</taxon>
        <taxon>Entelegynae</taxon>
        <taxon>Araneoidea</taxon>
        <taxon>Araneidae</taxon>
        <taxon>Caerostris</taxon>
    </lineage>
</organism>
<protein>
    <submittedName>
        <fullName evidence="1">Uncharacterized protein</fullName>
    </submittedName>
</protein>